<accession>A0A3N6MLT8</accession>
<feature type="region of interest" description="Disordered" evidence="1">
    <location>
        <begin position="1"/>
        <end position="28"/>
    </location>
</feature>
<keyword evidence="2" id="KW-1133">Transmembrane helix</keyword>
<keyword evidence="2" id="KW-0812">Transmembrane</keyword>
<name>A0A3N6MLT8_NATCH</name>
<proteinExistence type="predicted"/>
<evidence type="ECO:0000256" key="1">
    <source>
        <dbReference type="SAM" id="MobiDB-lite"/>
    </source>
</evidence>
<organism evidence="3 4">
    <name type="scientific">Natrarchaeobius chitinivorans</name>
    <dbReference type="NCBI Taxonomy" id="1679083"/>
    <lineage>
        <taxon>Archaea</taxon>
        <taxon>Methanobacteriati</taxon>
        <taxon>Methanobacteriota</taxon>
        <taxon>Stenosarchaea group</taxon>
        <taxon>Halobacteria</taxon>
        <taxon>Halobacteriales</taxon>
        <taxon>Natrialbaceae</taxon>
        <taxon>Natrarchaeobius</taxon>
    </lineage>
</organism>
<dbReference type="InterPro" id="IPR021683">
    <property type="entry name" value="DUF3267"/>
</dbReference>
<feature type="transmembrane region" description="Helical" evidence="2">
    <location>
        <begin position="46"/>
        <end position="65"/>
    </location>
</feature>
<evidence type="ECO:0000313" key="3">
    <source>
        <dbReference type="EMBL" id="RQG98310.1"/>
    </source>
</evidence>
<evidence type="ECO:0000256" key="2">
    <source>
        <dbReference type="SAM" id="Phobius"/>
    </source>
</evidence>
<sequence>MSAGMTEADEEYSPPEPPDGLDNDPDEYDELNGFHDAISSSKGRRILTLELALSLAALVVLPFGISTVQEAVWAVGGAPLGALAVLVGGAISIYVVTVVLHEQVHRVVNEYYGYDVEIRYGFPISYALVTEQWIAREHNLVALVTPLLVISPTSYALCITVSSPALTVIFGYVFFINTAASCSDLYAFSGLGSRPKGSMGWIADTNDGIRSFIYEPSS</sequence>
<dbReference type="EMBL" id="REFZ01000016">
    <property type="protein sequence ID" value="RQG98310.1"/>
    <property type="molecule type" value="Genomic_DNA"/>
</dbReference>
<comment type="caution">
    <text evidence="3">The sequence shown here is derived from an EMBL/GenBank/DDBJ whole genome shotgun (WGS) entry which is preliminary data.</text>
</comment>
<protein>
    <submittedName>
        <fullName evidence="3">DUF3267 domain-containing protein</fullName>
    </submittedName>
</protein>
<keyword evidence="2" id="KW-0472">Membrane</keyword>
<feature type="compositionally biased region" description="Acidic residues" evidence="1">
    <location>
        <begin position="7"/>
        <end position="28"/>
    </location>
</feature>
<keyword evidence="4" id="KW-1185">Reference proteome</keyword>
<gene>
    <name evidence="3" type="ORF">EA472_18020</name>
</gene>
<dbReference type="Proteomes" id="UP000281431">
    <property type="component" value="Unassembled WGS sequence"/>
</dbReference>
<dbReference type="AlphaFoldDB" id="A0A3N6MLT8"/>
<feature type="transmembrane region" description="Helical" evidence="2">
    <location>
        <begin position="71"/>
        <end position="96"/>
    </location>
</feature>
<reference evidence="3 4" key="1">
    <citation type="submission" date="2018-10" db="EMBL/GenBank/DDBJ databases">
        <title>Natrarchaeobius chitinivorans gen. nov., sp. nov., and Natrarchaeobius haloalkaliphilus sp. nov., alkaliphilic, chitin-utilizing haloarchaea from hypersaline alkaline lakes.</title>
        <authorList>
            <person name="Sorokin D.Y."/>
            <person name="Elcheninov A.G."/>
            <person name="Kostrikina N.A."/>
            <person name="Bale N.J."/>
            <person name="Sinninghe Damste J.S."/>
            <person name="Khijniak T.V."/>
            <person name="Kublanov I.V."/>
            <person name="Toshchakov S.V."/>
        </authorList>
    </citation>
    <scope>NUCLEOTIDE SEQUENCE [LARGE SCALE GENOMIC DNA]</scope>
    <source>
        <strain evidence="3 4">AArcht7</strain>
    </source>
</reference>
<dbReference type="Pfam" id="PF11667">
    <property type="entry name" value="DUF3267"/>
    <property type="match status" value="1"/>
</dbReference>
<evidence type="ECO:0000313" key="4">
    <source>
        <dbReference type="Proteomes" id="UP000281431"/>
    </source>
</evidence>